<proteinExistence type="predicted"/>
<evidence type="ECO:0000256" key="1">
    <source>
        <dbReference type="ARBA" id="ARBA00004123"/>
    </source>
</evidence>
<dbReference type="PANTHER" id="PTHR42107">
    <property type="entry name" value="YALI0D24453P"/>
    <property type="match status" value="1"/>
</dbReference>
<sequence>MADDSSDLSSISSLSPAPSGDESEIELKPQNGILKFFHRVSKDEVTEARKKEMSPPPRKREPSPPHEVVFADNSDIAFIVMFRKRFDSVMPKSLAHFGPIEFEQDIQQEPPAERVEQFLCVVLGLLLNRKQDIKYATVPPAPPNARLAYTGNRIGHYHKALNEDAINGKDFKPQWPRDWNDRSPLAGGASFQTIPPEERVLLIKTLVLWALGYSDAVKALINTSYNQKRTADDLNQPLSVQAWGHDSEKRRYYLVEGDDNCSFRIYREGNPAALYNRQWISVAGSIDEAKALAEKLGRDNGQNARKLSKSILNNIVNFEEKEEKRKRREYRRTQKERFRRPEPGFSLYEGRTRGKRVKYTYSDEEDFYTDSTNNRRSTRNTRNHTPVEAGPVITASGRQSRPPPRLNVDNLSNGDASAAPSVQGDDATGNDPDIEMSEVPEIGPTGRPRRSAAAQHTTNGWSNSRKRNRPYVSDDEDDDASEPDFGEEGDDHVPQDETEDDEEFENDVVEEGDDEVAPDSPDSTDSRVVKLHIKVNFDKDGKAKRLAKKRGSTESASTPSNIASSPEAAESASEGSPSDIPEHEPEHTGDVIQAAPLKRAEPVLVPASAAEGHRAAPTKASSTLPTPATAGSDPTSAVKLSEDSENVAPQPQVAAADRIAAANGNLKLQAGAAPASLALRGSPEKPRAVMASANQD</sequence>
<keyword evidence="6" id="KW-1185">Reference proteome</keyword>
<feature type="compositionally biased region" description="Basic and acidic residues" evidence="3">
    <location>
        <begin position="580"/>
        <end position="589"/>
    </location>
</feature>
<keyword evidence="2" id="KW-0539">Nucleus</keyword>
<feature type="region of interest" description="Disordered" evidence="3">
    <location>
        <begin position="367"/>
        <end position="651"/>
    </location>
</feature>
<evidence type="ECO:0000313" key="6">
    <source>
        <dbReference type="Proteomes" id="UP001583177"/>
    </source>
</evidence>
<evidence type="ECO:0000313" key="5">
    <source>
        <dbReference type="EMBL" id="KAL1868495.1"/>
    </source>
</evidence>
<feature type="compositionally biased region" description="Basic and acidic residues" evidence="3">
    <location>
        <begin position="331"/>
        <end position="342"/>
    </location>
</feature>
<feature type="compositionally biased region" description="Basic and acidic residues" evidence="3">
    <location>
        <begin position="45"/>
        <end position="64"/>
    </location>
</feature>
<feature type="region of interest" description="Disordered" evidence="3">
    <location>
        <begin position="322"/>
        <end position="351"/>
    </location>
</feature>
<dbReference type="PANTHER" id="PTHR42107:SF1">
    <property type="entry name" value="WHIM1 DOMAIN-CONTAINING PROTEIN"/>
    <property type="match status" value="1"/>
</dbReference>
<reference evidence="5 6" key="1">
    <citation type="journal article" date="2024" name="IMA Fungus">
        <title>IMA Genome - F19 : A genome assembly and annotation guide to empower mycologists, including annotated draft genome sequences of Ceratocystis pirilliformis, Diaporthe australafricana, Fusarium ophioides, Paecilomyces lecythidis, and Sporothrix stenoceras.</title>
        <authorList>
            <person name="Aylward J."/>
            <person name="Wilson A.M."/>
            <person name="Visagie C.M."/>
            <person name="Spraker J."/>
            <person name="Barnes I."/>
            <person name="Buitendag C."/>
            <person name="Ceriani C."/>
            <person name="Del Mar Angel L."/>
            <person name="du Plessis D."/>
            <person name="Fuchs T."/>
            <person name="Gasser K."/>
            <person name="Kramer D."/>
            <person name="Li W."/>
            <person name="Munsamy K."/>
            <person name="Piso A."/>
            <person name="Price J.L."/>
            <person name="Sonnekus B."/>
            <person name="Thomas C."/>
            <person name="van der Nest A."/>
            <person name="van Dijk A."/>
            <person name="van Heerden A."/>
            <person name="van Vuuren N."/>
            <person name="Yilmaz N."/>
            <person name="Duong T.A."/>
            <person name="van der Merwe N.A."/>
            <person name="Wingfield M.J."/>
            <person name="Wingfield B.D."/>
        </authorList>
    </citation>
    <scope>NUCLEOTIDE SEQUENCE [LARGE SCALE GENOMIC DNA]</scope>
    <source>
        <strain evidence="5 6">CMW 18300</strain>
    </source>
</reference>
<protein>
    <recommendedName>
        <fullName evidence="4">WHIM1 domain-containing protein</fullName>
    </recommendedName>
</protein>
<evidence type="ECO:0000259" key="4">
    <source>
        <dbReference type="Pfam" id="PF15612"/>
    </source>
</evidence>
<feature type="domain" description="WHIM1" evidence="4">
    <location>
        <begin position="179"/>
        <end position="222"/>
    </location>
</feature>
<dbReference type="Proteomes" id="UP001583177">
    <property type="component" value="Unassembled WGS sequence"/>
</dbReference>
<dbReference type="EMBL" id="JAWRVE010000045">
    <property type="protein sequence ID" value="KAL1868495.1"/>
    <property type="molecule type" value="Genomic_DNA"/>
</dbReference>
<organism evidence="5 6">
    <name type="scientific">Diaporthe australafricana</name>
    <dbReference type="NCBI Taxonomy" id="127596"/>
    <lineage>
        <taxon>Eukaryota</taxon>
        <taxon>Fungi</taxon>
        <taxon>Dikarya</taxon>
        <taxon>Ascomycota</taxon>
        <taxon>Pezizomycotina</taxon>
        <taxon>Sordariomycetes</taxon>
        <taxon>Sordariomycetidae</taxon>
        <taxon>Diaporthales</taxon>
        <taxon>Diaporthaceae</taxon>
        <taxon>Diaporthe</taxon>
    </lineage>
</organism>
<comment type="caution">
    <text evidence="5">The sequence shown here is derived from an EMBL/GenBank/DDBJ whole genome shotgun (WGS) entry which is preliminary data.</text>
</comment>
<comment type="subcellular location">
    <subcellularLocation>
        <location evidence="1">Nucleus</location>
    </subcellularLocation>
</comment>
<feature type="compositionally biased region" description="Polar residues" evidence="3">
    <location>
        <begin position="454"/>
        <end position="463"/>
    </location>
</feature>
<dbReference type="Pfam" id="PF15612">
    <property type="entry name" value="WHIM1"/>
    <property type="match status" value="1"/>
</dbReference>
<evidence type="ECO:0000256" key="2">
    <source>
        <dbReference type="ARBA" id="ARBA00023242"/>
    </source>
</evidence>
<feature type="region of interest" description="Disordered" evidence="3">
    <location>
        <begin position="677"/>
        <end position="696"/>
    </location>
</feature>
<dbReference type="InterPro" id="IPR028942">
    <property type="entry name" value="WHIM1_dom"/>
</dbReference>
<gene>
    <name evidence="5" type="ORF">Daus18300_005929</name>
</gene>
<feature type="compositionally biased region" description="Low complexity" evidence="3">
    <location>
        <begin position="7"/>
        <end position="19"/>
    </location>
</feature>
<name>A0ABR3WXS9_9PEZI</name>
<feature type="region of interest" description="Disordered" evidence="3">
    <location>
        <begin position="45"/>
        <end position="67"/>
    </location>
</feature>
<evidence type="ECO:0000256" key="3">
    <source>
        <dbReference type="SAM" id="MobiDB-lite"/>
    </source>
</evidence>
<accession>A0ABR3WXS9</accession>
<feature type="compositionally biased region" description="Acidic residues" evidence="3">
    <location>
        <begin position="473"/>
        <end position="517"/>
    </location>
</feature>
<feature type="region of interest" description="Disordered" evidence="3">
    <location>
        <begin position="1"/>
        <end position="30"/>
    </location>
</feature>
<feature type="compositionally biased region" description="Low complexity" evidence="3">
    <location>
        <begin position="559"/>
        <end position="578"/>
    </location>
</feature>